<gene>
    <name evidence="2" type="ORF">Afil01_39610</name>
</gene>
<sequence length="392" mass="42767">MAAADTLHRPLRMHHLTFLDEGEEVTVGRPDIDSYIHLPPDGAALLRRLSQGSTPAEVAEWYHAEYGETVDMADFLEAITDLGFVAAEGEEVAAAPRVKWQGLARVLFSKPAFAVYGLLIAGAVAATVMDPTLAPSYRNSFFHPSLLVVSLTLFIGQFPFLILHEGAHALSGRRLGLNSSLRFSRRLYFIVLETAMDGLVSVPRAKRFLPILAGAITDLVVTAVLTLTAAATTGIVRGICLAFALTTLMRLLWQCYFFLRTDLYYLVVTVLGCTNLHAVSRNLLHRRLAKLLRLKTPPTTPGAEADYKAARWYSWLLVVGYAAMLVSVITVVIPSTVYVVVEVFDRIDAGASAGMIADSIVVAVLILSQFVIAGALALRERLRNTTTLENPS</sequence>
<accession>A0A9W6SLI2</accession>
<protein>
    <recommendedName>
        <fullName evidence="4">PqqD family protein</fullName>
    </recommendedName>
</protein>
<dbReference type="EMBL" id="BSTX01000002">
    <property type="protein sequence ID" value="GLZ79154.1"/>
    <property type="molecule type" value="Genomic_DNA"/>
</dbReference>
<feature type="transmembrane region" description="Helical" evidence="1">
    <location>
        <begin position="239"/>
        <end position="259"/>
    </location>
</feature>
<keyword evidence="1" id="KW-0812">Transmembrane</keyword>
<evidence type="ECO:0008006" key="4">
    <source>
        <dbReference type="Google" id="ProtNLM"/>
    </source>
</evidence>
<feature type="transmembrane region" description="Helical" evidence="1">
    <location>
        <begin position="353"/>
        <end position="378"/>
    </location>
</feature>
<evidence type="ECO:0000313" key="2">
    <source>
        <dbReference type="EMBL" id="GLZ79154.1"/>
    </source>
</evidence>
<dbReference type="RefSeq" id="WP_285664279.1">
    <property type="nucleotide sequence ID" value="NZ_BSTX01000002.1"/>
</dbReference>
<feature type="transmembrane region" description="Helical" evidence="1">
    <location>
        <begin position="265"/>
        <end position="284"/>
    </location>
</feature>
<feature type="transmembrane region" description="Helical" evidence="1">
    <location>
        <begin position="141"/>
        <end position="163"/>
    </location>
</feature>
<reference evidence="2" key="1">
    <citation type="submission" date="2023-03" db="EMBL/GenBank/DDBJ databases">
        <title>Actinorhabdospora filicis NBRC 111898.</title>
        <authorList>
            <person name="Ichikawa N."/>
            <person name="Sato H."/>
            <person name="Tonouchi N."/>
        </authorList>
    </citation>
    <scope>NUCLEOTIDE SEQUENCE</scope>
    <source>
        <strain evidence="2">NBRC 111898</strain>
    </source>
</reference>
<evidence type="ECO:0000313" key="3">
    <source>
        <dbReference type="Proteomes" id="UP001165079"/>
    </source>
</evidence>
<evidence type="ECO:0000256" key="1">
    <source>
        <dbReference type="SAM" id="Phobius"/>
    </source>
</evidence>
<organism evidence="2 3">
    <name type="scientific">Actinorhabdospora filicis</name>
    <dbReference type="NCBI Taxonomy" id="1785913"/>
    <lineage>
        <taxon>Bacteria</taxon>
        <taxon>Bacillati</taxon>
        <taxon>Actinomycetota</taxon>
        <taxon>Actinomycetes</taxon>
        <taxon>Micromonosporales</taxon>
        <taxon>Micromonosporaceae</taxon>
        <taxon>Actinorhabdospora</taxon>
    </lineage>
</organism>
<comment type="caution">
    <text evidence="2">The sequence shown here is derived from an EMBL/GenBank/DDBJ whole genome shotgun (WGS) entry which is preliminary data.</text>
</comment>
<feature type="transmembrane region" description="Helical" evidence="1">
    <location>
        <begin position="208"/>
        <end position="227"/>
    </location>
</feature>
<dbReference type="AlphaFoldDB" id="A0A9W6SLI2"/>
<keyword evidence="3" id="KW-1185">Reference proteome</keyword>
<keyword evidence="1" id="KW-1133">Transmembrane helix</keyword>
<name>A0A9W6SLI2_9ACTN</name>
<keyword evidence="1" id="KW-0472">Membrane</keyword>
<proteinExistence type="predicted"/>
<feature type="transmembrane region" description="Helical" evidence="1">
    <location>
        <begin position="315"/>
        <end position="341"/>
    </location>
</feature>
<dbReference type="Proteomes" id="UP001165079">
    <property type="component" value="Unassembled WGS sequence"/>
</dbReference>
<feature type="transmembrane region" description="Helical" evidence="1">
    <location>
        <begin position="107"/>
        <end position="129"/>
    </location>
</feature>